<keyword evidence="3 10" id="KW-1134">Transmembrane beta strand</keyword>
<dbReference type="KEGG" id="oho:Oweho_2865"/>
<evidence type="ECO:0000256" key="7">
    <source>
        <dbReference type="ARBA" id="ARBA00023136"/>
    </source>
</evidence>
<evidence type="ECO:0000256" key="11">
    <source>
        <dbReference type="RuleBase" id="RU003357"/>
    </source>
</evidence>
<keyword evidence="4 10" id="KW-0812">Transmembrane</keyword>
<dbReference type="InterPro" id="IPR008969">
    <property type="entry name" value="CarboxyPept-like_regulatory"/>
</dbReference>
<evidence type="ECO:0000259" key="14">
    <source>
        <dbReference type="Pfam" id="PF07715"/>
    </source>
</evidence>
<evidence type="ECO:0000256" key="12">
    <source>
        <dbReference type="SAM" id="SignalP"/>
    </source>
</evidence>
<keyword evidence="5 12" id="KW-0732">Signal</keyword>
<dbReference type="Pfam" id="PF07715">
    <property type="entry name" value="Plug"/>
    <property type="match status" value="1"/>
</dbReference>
<keyword evidence="7 10" id="KW-0472">Membrane</keyword>
<dbReference type="InterPro" id="IPR018247">
    <property type="entry name" value="EF_Hand_1_Ca_BS"/>
</dbReference>
<comment type="subcellular location">
    <subcellularLocation>
        <location evidence="1 10">Cell outer membrane</location>
        <topology evidence="1 10">Multi-pass membrane protein</topology>
    </subcellularLocation>
</comment>
<dbReference type="PANTHER" id="PTHR30069:SF29">
    <property type="entry name" value="HEMOGLOBIN AND HEMOGLOBIN-HAPTOGLOBIN-BINDING PROTEIN 1-RELATED"/>
    <property type="match status" value="1"/>
</dbReference>
<feature type="chain" id="PRO_5003515278" evidence="12">
    <location>
        <begin position="22"/>
        <end position="1242"/>
    </location>
</feature>
<dbReference type="InterPro" id="IPR036942">
    <property type="entry name" value="Beta-barrel_TonB_sf"/>
</dbReference>
<dbReference type="InterPro" id="IPR037066">
    <property type="entry name" value="Plug_dom_sf"/>
</dbReference>
<evidence type="ECO:0000313" key="15">
    <source>
        <dbReference type="EMBL" id="AEV33823.1"/>
    </source>
</evidence>
<dbReference type="STRING" id="926562.Oweho_2865"/>
<dbReference type="SUPFAM" id="SSF49464">
    <property type="entry name" value="Carboxypeptidase regulatory domain-like"/>
    <property type="match status" value="1"/>
</dbReference>
<dbReference type="PANTHER" id="PTHR30069">
    <property type="entry name" value="TONB-DEPENDENT OUTER MEMBRANE RECEPTOR"/>
    <property type="match status" value="1"/>
</dbReference>
<dbReference type="InterPro" id="IPR010917">
    <property type="entry name" value="TonB_rcpt_CS"/>
</dbReference>
<keyword evidence="2 10" id="KW-0813">Transport</keyword>
<name>G8R0U6_OWEHD</name>
<sequence>MFMVKKLLALILLLATTTIYAQTRPGSLRGTITDAQNGETVPFANVVIKDQGGAVVAGGASDLDGKYNINPVNAGTYIVEVSFTGYATITTTDFIITPNTATVQNFKMQVESEALQEVTIVYEAPIIDPTKSSKITTSEDIVNMAVRDITSVAAQAAGVTVNANGGTNIRGARDEGTVYFIDGVKVRGSANIPQAAIAQTEVITGGLPAQYGDAVGGVISTTTKGPSSQYFGTAEILTSSPFNWKAFGDGPIDPQNYNLAAFTLGGPIPVWKDENGNPRVGFLLSAEYQYMDDTRPSIVPYTEVNEDTLKSLQERPITIDSSGSGYINRAELIDDRSLSNVYTRKNGFNSEFRLNGNIQLKPTKNTTLTVGGRWVFSDDKRNTFNNHIFNYENNLDQRNSDWSTYLRFQQQFANDPESTSNIKNAFYTIQVDYSQANNLIHNEELGENFFEYGHVGNFDIQRTPIYQYGVDTITGVAGYRYINDQDTAVKFTPGTSNPVLSNYMSTYYDLAASNPGIDVSDFSTLVSSQAPAINGQNPLSVYNNLWGNLGAVQSVNANGVTGANYYKSRESQFRVTASTSFDIKDHSIIVGAEYEQRNVRAYALDATGLWSQARLFQNAPNAELDFSNPHLVEDAFGFYQDTINYDRAYSSQDASAFAENIRRALGMDPYSTEVINIDNLDPSVFSIDMFSPDEMINPNGTRYLHYYGYDYTGEIVTDKVDISDFFLAKSDDGRFARPVGSFQPIYMAGYIQDQFTFNDLTFNIGVRVDRFDLNQEVLKDPYILYPFYTVEDIPNTALASESVPASIGSDYRVYVSSYEYQSATIVGYRDGDNWFSATGEPLANPNELAIAAGGQIKPFTVSTPTERTVDETNQGGKYIPKESFEDYAPQTVVMPRIAFNFPITDEAIFIAHYDLLAQRPTSSISRLDPFDYLGLINSSAGTGALNNPNLAPQKTTEYELGFKQALSDKTAIKISAFYRELRDLIQTVNYTQAYPIEYIAYGNRDFGTVKGFSLEYEMRRTKNVKLDANYTLQFADGTGSSATSGLNLARAGQPNLRYILPLSYDNRHQLLLRVDYRYGKGSAYNGPVWWNTKVFESFGVNLTLNAQSGAPYTKRDQPYIVTTVNPSSVALVEGGINGRRLPWQYTVDARINRVFDLGESKKTSLEVYLQILNLLNTKNVIDVYDYTGSPDDDGYLASTEAQSQLAQQTSSTAFVDLYNRNIVNGFNYSLPRRIRLGIAYNF</sequence>
<dbReference type="Pfam" id="PF13620">
    <property type="entry name" value="CarboxypepD_reg"/>
    <property type="match status" value="1"/>
</dbReference>
<proteinExistence type="inferred from homology"/>
<dbReference type="OrthoDB" id="9757908at2"/>
<dbReference type="Gene3D" id="2.40.170.20">
    <property type="entry name" value="TonB-dependent receptor, beta-barrel domain"/>
    <property type="match status" value="1"/>
</dbReference>
<keyword evidence="16" id="KW-1185">Reference proteome</keyword>
<dbReference type="Gene3D" id="2.60.40.1120">
    <property type="entry name" value="Carboxypeptidase-like, regulatory domain"/>
    <property type="match status" value="1"/>
</dbReference>
<dbReference type="GO" id="GO:0009279">
    <property type="term" value="C:cell outer membrane"/>
    <property type="evidence" value="ECO:0007669"/>
    <property type="project" value="UniProtKB-SubCell"/>
</dbReference>
<dbReference type="SUPFAM" id="SSF56935">
    <property type="entry name" value="Porins"/>
    <property type="match status" value="1"/>
</dbReference>
<dbReference type="GO" id="GO:0015344">
    <property type="term" value="F:siderophore uptake transmembrane transporter activity"/>
    <property type="evidence" value="ECO:0007669"/>
    <property type="project" value="TreeGrafter"/>
</dbReference>
<dbReference type="eggNOG" id="COG4772">
    <property type="taxonomic scope" value="Bacteria"/>
</dbReference>
<evidence type="ECO:0000256" key="3">
    <source>
        <dbReference type="ARBA" id="ARBA00022452"/>
    </source>
</evidence>
<dbReference type="PROSITE" id="PS52016">
    <property type="entry name" value="TONB_DEPENDENT_REC_3"/>
    <property type="match status" value="1"/>
</dbReference>
<evidence type="ECO:0000256" key="9">
    <source>
        <dbReference type="ARBA" id="ARBA00023237"/>
    </source>
</evidence>
<dbReference type="PROSITE" id="PS00018">
    <property type="entry name" value="EF_HAND_1"/>
    <property type="match status" value="1"/>
</dbReference>
<evidence type="ECO:0000256" key="2">
    <source>
        <dbReference type="ARBA" id="ARBA00022448"/>
    </source>
</evidence>
<dbReference type="InterPro" id="IPR039426">
    <property type="entry name" value="TonB-dep_rcpt-like"/>
</dbReference>
<dbReference type="Proteomes" id="UP000005631">
    <property type="component" value="Chromosome"/>
</dbReference>
<evidence type="ECO:0000256" key="4">
    <source>
        <dbReference type="ARBA" id="ARBA00022692"/>
    </source>
</evidence>
<dbReference type="eggNOG" id="COG4206">
    <property type="taxonomic scope" value="Bacteria"/>
</dbReference>
<keyword evidence="8 15" id="KW-0675">Receptor</keyword>
<evidence type="ECO:0000256" key="1">
    <source>
        <dbReference type="ARBA" id="ARBA00004571"/>
    </source>
</evidence>
<dbReference type="PROSITE" id="PS01156">
    <property type="entry name" value="TONB_DEPENDENT_REC_2"/>
    <property type="match status" value="1"/>
</dbReference>
<dbReference type="InterPro" id="IPR000531">
    <property type="entry name" value="Beta-barrel_TonB"/>
</dbReference>
<dbReference type="AlphaFoldDB" id="G8R0U6"/>
<evidence type="ECO:0000256" key="10">
    <source>
        <dbReference type="PROSITE-ProRule" id="PRU01360"/>
    </source>
</evidence>
<keyword evidence="9 10" id="KW-0998">Cell outer membrane</keyword>
<reference evidence="15 16" key="1">
    <citation type="journal article" date="2012" name="Stand. Genomic Sci.">
        <title>Genome sequence of the orange-pigmented seawater bacterium Owenweeksia hongkongensis type strain (UST20020801(T)).</title>
        <authorList>
            <person name="Riedel T."/>
            <person name="Held B."/>
            <person name="Nolan M."/>
            <person name="Lucas S."/>
            <person name="Lapidus A."/>
            <person name="Tice H."/>
            <person name="Del Rio T.G."/>
            <person name="Cheng J.F."/>
            <person name="Han C."/>
            <person name="Tapia R."/>
            <person name="Goodwin L.A."/>
            <person name="Pitluck S."/>
            <person name="Liolios K."/>
            <person name="Mavromatis K."/>
            <person name="Pagani I."/>
            <person name="Ivanova N."/>
            <person name="Mikhailova N."/>
            <person name="Pati A."/>
            <person name="Chen A."/>
            <person name="Palaniappan K."/>
            <person name="Rohde M."/>
            <person name="Tindall B.J."/>
            <person name="Detter J.C."/>
            <person name="Goker M."/>
            <person name="Woyke T."/>
            <person name="Bristow J."/>
            <person name="Eisen J.A."/>
            <person name="Markowitz V."/>
            <person name="Hugenholtz P."/>
            <person name="Klenk H.P."/>
            <person name="Kyrpides N.C."/>
        </authorList>
    </citation>
    <scope>NUCLEOTIDE SEQUENCE</scope>
    <source>
        <strain evidence="16">DSM 17368 / JCM 12287 / NRRL B-23963</strain>
    </source>
</reference>
<keyword evidence="6 11" id="KW-0798">TonB box</keyword>
<dbReference type="InterPro" id="IPR012910">
    <property type="entry name" value="Plug_dom"/>
</dbReference>
<gene>
    <name evidence="15" type="ordered locus">Oweho_2865</name>
</gene>
<feature type="signal peptide" evidence="12">
    <location>
        <begin position="1"/>
        <end position="21"/>
    </location>
</feature>
<accession>G8R0U6</accession>
<dbReference type="EMBL" id="CP003156">
    <property type="protein sequence ID" value="AEV33823.1"/>
    <property type="molecule type" value="Genomic_DNA"/>
</dbReference>
<dbReference type="Pfam" id="PF00593">
    <property type="entry name" value="TonB_dep_Rec_b-barrel"/>
    <property type="match status" value="1"/>
</dbReference>
<protein>
    <submittedName>
        <fullName evidence="15">Outer membrane cobalamin receptor protein</fullName>
    </submittedName>
</protein>
<feature type="domain" description="TonB-dependent receptor plug" evidence="14">
    <location>
        <begin position="128"/>
        <end position="218"/>
    </location>
</feature>
<evidence type="ECO:0000256" key="6">
    <source>
        <dbReference type="ARBA" id="ARBA00023077"/>
    </source>
</evidence>
<evidence type="ECO:0000259" key="13">
    <source>
        <dbReference type="Pfam" id="PF00593"/>
    </source>
</evidence>
<evidence type="ECO:0000313" key="16">
    <source>
        <dbReference type="Proteomes" id="UP000005631"/>
    </source>
</evidence>
<organism evidence="15 16">
    <name type="scientific">Owenweeksia hongkongensis (strain DSM 17368 / CIP 108786 / JCM 12287 / NRRL B-23963 / UST20020801)</name>
    <dbReference type="NCBI Taxonomy" id="926562"/>
    <lineage>
        <taxon>Bacteria</taxon>
        <taxon>Pseudomonadati</taxon>
        <taxon>Bacteroidota</taxon>
        <taxon>Flavobacteriia</taxon>
        <taxon>Flavobacteriales</taxon>
        <taxon>Owenweeksiaceae</taxon>
        <taxon>Owenweeksia</taxon>
    </lineage>
</organism>
<evidence type="ECO:0000256" key="5">
    <source>
        <dbReference type="ARBA" id="ARBA00022729"/>
    </source>
</evidence>
<dbReference type="Gene3D" id="2.170.130.10">
    <property type="entry name" value="TonB-dependent receptor, plug domain"/>
    <property type="match status" value="1"/>
</dbReference>
<comment type="similarity">
    <text evidence="10 11">Belongs to the TonB-dependent receptor family.</text>
</comment>
<dbReference type="HOGENOM" id="CLU_264595_0_0_10"/>
<dbReference type="GO" id="GO:0044718">
    <property type="term" value="P:siderophore transmembrane transport"/>
    <property type="evidence" value="ECO:0007669"/>
    <property type="project" value="TreeGrafter"/>
</dbReference>
<feature type="domain" description="TonB-dependent receptor-like beta-barrel" evidence="13">
    <location>
        <begin position="559"/>
        <end position="1104"/>
    </location>
</feature>
<evidence type="ECO:0000256" key="8">
    <source>
        <dbReference type="ARBA" id="ARBA00023170"/>
    </source>
</evidence>